<evidence type="ECO:0000313" key="3">
    <source>
        <dbReference type="Proteomes" id="UP001552299"/>
    </source>
</evidence>
<accession>A0ABD0UN88</accession>
<organism evidence="2 3">
    <name type="scientific">Dendrobium thyrsiflorum</name>
    <name type="common">Pinecone-like raceme dendrobium</name>
    <name type="synonym">Orchid</name>
    <dbReference type="NCBI Taxonomy" id="117978"/>
    <lineage>
        <taxon>Eukaryota</taxon>
        <taxon>Viridiplantae</taxon>
        <taxon>Streptophyta</taxon>
        <taxon>Embryophyta</taxon>
        <taxon>Tracheophyta</taxon>
        <taxon>Spermatophyta</taxon>
        <taxon>Magnoliopsida</taxon>
        <taxon>Liliopsida</taxon>
        <taxon>Asparagales</taxon>
        <taxon>Orchidaceae</taxon>
        <taxon>Epidendroideae</taxon>
        <taxon>Malaxideae</taxon>
        <taxon>Dendrobiinae</taxon>
        <taxon>Dendrobium</taxon>
    </lineage>
</organism>
<comment type="caution">
    <text evidence="2">The sequence shown here is derived from an EMBL/GenBank/DDBJ whole genome shotgun (WGS) entry which is preliminary data.</text>
</comment>
<name>A0ABD0UN88_DENTH</name>
<dbReference type="AlphaFoldDB" id="A0ABD0UN88"/>
<dbReference type="EMBL" id="JANQDX010000012">
    <property type="protein sequence ID" value="KAL0914284.1"/>
    <property type="molecule type" value="Genomic_DNA"/>
</dbReference>
<evidence type="ECO:0000313" key="2">
    <source>
        <dbReference type="EMBL" id="KAL0914284.1"/>
    </source>
</evidence>
<feature type="region of interest" description="Disordered" evidence="1">
    <location>
        <begin position="1"/>
        <end position="42"/>
    </location>
</feature>
<proteinExistence type="predicted"/>
<keyword evidence="3" id="KW-1185">Reference proteome</keyword>
<evidence type="ECO:0008006" key="4">
    <source>
        <dbReference type="Google" id="ProtNLM"/>
    </source>
</evidence>
<gene>
    <name evidence="2" type="ORF">M5K25_014615</name>
</gene>
<dbReference type="Proteomes" id="UP001552299">
    <property type="component" value="Unassembled WGS sequence"/>
</dbReference>
<feature type="compositionally biased region" description="Polar residues" evidence="1">
    <location>
        <begin position="19"/>
        <end position="42"/>
    </location>
</feature>
<protein>
    <recommendedName>
        <fullName evidence="4">Transposase MuDR plant domain-containing protein</fullName>
    </recommendedName>
</protein>
<sequence>MAGGYEVDNDEADAYRTMDSGSTDSSLGRSQPQADTLESMRNVSNEENNGVEIIEDHARRNLVGLEAMIANNEFIETVQTTQQWDAKEKFDNPVVNIVSSTESNIPTELYECQIFHSKEDLQDAINGWSIVQNVQYINSTLNKSRLTIVCVKHDNPHRPCLWRLHAARSKRLDGLWKVSTCSPPHT</sequence>
<reference evidence="2 3" key="1">
    <citation type="journal article" date="2024" name="Plant Biotechnol. J.">
        <title>Dendrobium thyrsiflorum genome and its molecular insights into genes involved in important horticultural traits.</title>
        <authorList>
            <person name="Chen B."/>
            <person name="Wang J.Y."/>
            <person name="Zheng P.J."/>
            <person name="Li K.L."/>
            <person name="Liang Y.M."/>
            <person name="Chen X.F."/>
            <person name="Zhang C."/>
            <person name="Zhao X."/>
            <person name="He X."/>
            <person name="Zhang G.Q."/>
            <person name="Liu Z.J."/>
            <person name="Xu Q."/>
        </authorList>
    </citation>
    <scope>NUCLEOTIDE SEQUENCE [LARGE SCALE GENOMIC DNA]</scope>
    <source>
        <strain evidence="2">GZMU011</strain>
    </source>
</reference>
<evidence type="ECO:0000256" key="1">
    <source>
        <dbReference type="SAM" id="MobiDB-lite"/>
    </source>
</evidence>